<dbReference type="WBParaSite" id="PSU_v2.g14160.t1">
    <property type="protein sequence ID" value="PSU_v2.g14160.t1"/>
    <property type="gene ID" value="PSU_v2.g14160"/>
</dbReference>
<keyword evidence="1" id="KW-1185">Reference proteome</keyword>
<dbReference type="Proteomes" id="UP000887577">
    <property type="component" value="Unplaced"/>
</dbReference>
<dbReference type="AlphaFoldDB" id="A0A914Y5X0"/>
<sequence length="255" mass="29200">MSVFYKRLFKFPMLQQKIFPGDLFFFLKEKPHFSNSNATASEDKKGSTFIDAVCSSAVAESLTIESKINHQVFHVGLFINETTIIHATTFHGVIKETIMNAIISTKPSIVEIYRIQCSDEQRQKAVKFAYSSLGAKYNDIFSPNCINSAGQKSYYCCQFICEAYGRDMFNPHRLNFMENGKILEYWIKYFDERNEPIPQGLPGSHPSILKSSKCLNLIKLFNISKELEISEEEINNKSNSNLNTDLPYICKQSHL</sequence>
<accession>A0A914Y5X0</accession>
<dbReference type="SUPFAM" id="SSF54001">
    <property type="entry name" value="Cysteine proteinases"/>
    <property type="match status" value="1"/>
</dbReference>
<name>A0A914Y5X0_9BILA</name>
<protein>
    <submittedName>
        <fullName evidence="2">Uncharacterized protein</fullName>
    </submittedName>
</protein>
<reference evidence="2" key="1">
    <citation type="submission" date="2022-11" db="UniProtKB">
        <authorList>
            <consortium name="WormBaseParasite"/>
        </authorList>
    </citation>
    <scope>IDENTIFICATION</scope>
</reference>
<dbReference type="InterPro" id="IPR038765">
    <property type="entry name" value="Papain-like_cys_pep_sf"/>
</dbReference>
<dbReference type="Gene3D" id="3.90.1720.10">
    <property type="entry name" value="endopeptidase domain like (from Nostoc punctiforme)"/>
    <property type="match status" value="1"/>
</dbReference>
<evidence type="ECO:0000313" key="2">
    <source>
        <dbReference type="WBParaSite" id="PSU_v2.g14160.t1"/>
    </source>
</evidence>
<dbReference type="Pfam" id="PF05708">
    <property type="entry name" value="Peptidase_C92"/>
    <property type="match status" value="1"/>
</dbReference>
<dbReference type="InterPro" id="IPR024453">
    <property type="entry name" value="Peptidase_C92"/>
</dbReference>
<proteinExistence type="predicted"/>
<organism evidence="1 2">
    <name type="scientific">Panagrolaimus superbus</name>
    <dbReference type="NCBI Taxonomy" id="310955"/>
    <lineage>
        <taxon>Eukaryota</taxon>
        <taxon>Metazoa</taxon>
        <taxon>Ecdysozoa</taxon>
        <taxon>Nematoda</taxon>
        <taxon>Chromadorea</taxon>
        <taxon>Rhabditida</taxon>
        <taxon>Tylenchina</taxon>
        <taxon>Panagrolaimomorpha</taxon>
        <taxon>Panagrolaimoidea</taxon>
        <taxon>Panagrolaimidae</taxon>
        <taxon>Panagrolaimus</taxon>
    </lineage>
</organism>
<evidence type="ECO:0000313" key="1">
    <source>
        <dbReference type="Proteomes" id="UP000887577"/>
    </source>
</evidence>